<keyword evidence="5" id="KW-0521">NADP</keyword>
<keyword evidence="4" id="KW-0274">FAD</keyword>
<comment type="caution">
    <text evidence="9">The sequence shown here is derived from an EMBL/GenBank/DDBJ whole genome shotgun (WGS) entry which is preliminary data.</text>
</comment>
<dbReference type="InterPro" id="IPR052206">
    <property type="entry name" value="Retinol_saturase"/>
</dbReference>
<accession>A0AAD9NV85</accession>
<evidence type="ECO:0000256" key="7">
    <source>
        <dbReference type="SAM" id="Phobius"/>
    </source>
</evidence>
<dbReference type="Gene3D" id="3.50.50.60">
    <property type="entry name" value="FAD/NAD(P)-binding domain"/>
    <property type="match status" value="2"/>
</dbReference>
<dbReference type="Proteomes" id="UP001209878">
    <property type="component" value="Unassembled WGS sequence"/>
</dbReference>
<feature type="domain" description="Amine oxidase" evidence="8">
    <location>
        <begin position="84"/>
        <end position="593"/>
    </location>
</feature>
<dbReference type="SUPFAM" id="SSF51905">
    <property type="entry name" value="FAD/NAD(P)-binding domain"/>
    <property type="match status" value="1"/>
</dbReference>
<evidence type="ECO:0000313" key="9">
    <source>
        <dbReference type="EMBL" id="KAK2182018.1"/>
    </source>
</evidence>
<keyword evidence="2" id="KW-0285">Flavoprotein</keyword>
<dbReference type="AlphaFoldDB" id="A0AAD9NV85"/>
<dbReference type="EMBL" id="JAODUO010000370">
    <property type="protein sequence ID" value="KAK2182018.1"/>
    <property type="molecule type" value="Genomic_DNA"/>
</dbReference>
<name>A0AAD9NV85_RIDPI</name>
<evidence type="ECO:0000259" key="8">
    <source>
        <dbReference type="Pfam" id="PF01593"/>
    </source>
</evidence>
<feature type="transmembrane region" description="Helical" evidence="7">
    <location>
        <begin position="12"/>
        <end position="32"/>
    </location>
</feature>
<dbReference type="InterPro" id="IPR002937">
    <property type="entry name" value="Amino_oxidase"/>
</dbReference>
<comment type="similarity">
    <text evidence="1">Belongs to the carotenoid/retinoid oxidoreductase family. CrtISO subfamily.</text>
</comment>
<protein>
    <recommendedName>
        <fullName evidence="8">Amine oxidase domain-containing protein</fullName>
    </recommendedName>
</protein>
<dbReference type="Pfam" id="PF01593">
    <property type="entry name" value="Amino_oxidase"/>
    <property type="match status" value="1"/>
</dbReference>
<evidence type="ECO:0000256" key="3">
    <source>
        <dbReference type="ARBA" id="ARBA00022729"/>
    </source>
</evidence>
<keyword evidence="3" id="KW-0732">Signal</keyword>
<keyword evidence="7" id="KW-1133">Transmembrane helix</keyword>
<dbReference type="PANTHER" id="PTHR46091:SF3">
    <property type="entry name" value="AMINE OXIDASE DOMAIN-CONTAINING PROTEIN"/>
    <property type="match status" value="1"/>
</dbReference>
<reference evidence="9" key="1">
    <citation type="journal article" date="2023" name="Mol. Biol. Evol.">
        <title>Third-Generation Sequencing Reveals the Adaptive Role of the Epigenome in Three Deep-Sea Polychaetes.</title>
        <authorList>
            <person name="Perez M."/>
            <person name="Aroh O."/>
            <person name="Sun Y."/>
            <person name="Lan Y."/>
            <person name="Juniper S.K."/>
            <person name="Young C.R."/>
            <person name="Angers B."/>
            <person name="Qian P.Y."/>
        </authorList>
    </citation>
    <scope>NUCLEOTIDE SEQUENCE</scope>
    <source>
        <strain evidence="9">R07B-5</strain>
    </source>
</reference>
<evidence type="ECO:0000256" key="5">
    <source>
        <dbReference type="ARBA" id="ARBA00022857"/>
    </source>
</evidence>
<sequence length="617" mass="66947">MAAVQAFIVEHPYVAGSVALVGVVIVLMRRMIPKSGPNPFRKDVSRASRPIVTDKPARNKVLKQGFSSKVVPQDLDAIVIGSGIGGLTAAAVLAKVGKKVLVLEQHDQAGGCCHTFEEMGYEFDPGIHYIGDMTSTRMVGCLFSQLTEGQVEWSPLEQELDILALGEPGKQKFFPFVGGSREAWKQGLLKNFPGEEAALDKYIAKLKAAGANSAVLFIVKLVPKPLVKFVISTGLINLLTSYFKYASLSLQDVLDEVTDNKDLQVALAFNLGDYATSPSKSSFFMHALLTNHYTFGAFYPSGGASEIPFHIIPVIEKSGGRVLVRAKVSHIITDDNGRAIGVHIEKGEDVNIFAPLIISDAGVINTLQTLLPKQVAVKSSIYKYLGAELQSGAALIQVFVGLKGTPEELGVKAQNIWAYTDNNIDELFEKVSTQSASEALSSNVGGMFISFPTAKDPTREERFPGKCACTVVAFSKWEWFSDWEDTSQNKRGAEYENLKKQFGEQIWSQVLALYPQLKDKVEYFSVGSPVTSKHYLASPKGESYGLDHCRARFASPNLVVDLRPDIGIPGLYLTGQDIATAGLAGGMLGGLACVSQILNRNLFGDIQKLAKSIAKKQ</sequence>
<evidence type="ECO:0000256" key="6">
    <source>
        <dbReference type="ARBA" id="ARBA00023027"/>
    </source>
</evidence>
<keyword evidence="7" id="KW-0472">Membrane</keyword>
<keyword evidence="7" id="KW-0812">Transmembrane</keyword>
<keyword evidence="10" id="KW-1185">Reference proteome</keyword>
<evidence type="ECO:0000313" key="10">
    <source>
        <dbReference type="Proteomes" id="UP001209878"/>
    </source>
</evidence>
<dbReference type="PANTHER" id="PTHR46091">
    <property type="entry name" value="BLR7054 PROTEIN"/>
    <property type="match status" value="1"/>
</dbReference>
<evidence type="ECO:0000256" key="1">
    <source>
        <dbReference type="ARBA" id="ARBA00005855"/>
    </source>
</evidence>
<gene>
    <name evidence="9" type="ORF">NP493_371g01033</name>
</gene>
<organism evidence="9 10">
    <name type="scientific">Ridgeia piscesae</name>
    <name type="common">Tubeworm</name>
    <dbReference type="NCBI Taxonomy" id="27915"/>
    <lineage>
        <taxon>Eukaryota</taxon>
        <taxon>Metazoa</taxon>
        <taxon>Spiralia</taxon>
        <taxon>Lophotrochozoa</taxon>
        <taxon>Annelida</taxon>
        <taxon>Polychaeta</taxon>
        <taxon>Sedentaria</taxon>
        <taxon>Canalipalpata</taxon>
        <taxon>Sabellida</taxon>
        <taxon>Siboglinidae</taxon>
        <taxon>Ridgeia</taxon>
    </lineage>
</organism>
<dbReference type="GO" id="GO:0016491">
    <property type="term" value="F:oxidoreductase activity"/>
    <property type="evidence" value="ECO:0007669"/>
    <property type="project" value="InterPro"/>
</dbReference>
<proteinExistence type="inferred from homology"/>
<evidence type="ECO:0000256" key="4">
    <source>
        <dbReference type="ARBA" id="ARBA00022827"/>
    </source>
</evidence>
<keyword evidence="6" id="KW-0520">NAD</keyword>
<evidence type="ECO:0000256" key="2">
    <source>
        <dbReference type="ARBA" id="ARBA00022630"/>
    </source>
</evidence>
<dbReference type="InterPro" id="IPR036188">
    <property type="entry name" value="FAD/NAD-bd_sf"/>
</dbReference>